<dbReference type="GO" id="GO:0019677">
    <property type="term" value="P:NAD+ catabolic process"/>
    <property type="evidence" value="ECO:0007669"/>
    <property type="project" value="TreeGrafter"/>
</dbReference>
<evidence type="ECO:0000313" key="7">
    <source>
        <dbReference type="Proteomes" id="UP000005933"/>
    </source>
</evidence>
<evidence type="ECO:0000259" key="5">
    <source>
        <dbReference type="PROSITE" id="PS51462"/>
    </source>
</evidence>
<dbReference type="InterPro" id="IPR000086">
    <property type="entry name" value="NUDIX_hydrolase_dom"/>
</dbReference>
<comment type="caution">
    <text evidence="6">The sequence shown here is derived from an EMBL/GenBank/DDBJ whole genome shotgun (WGS) entry which is preliminary data.</text>
</comment>
<accession>A0AB33VD60</accession>
<gene>
    <name evidence="6" type="ORF">RRSL_02389</name>
</gene>
<dbReference type="Pfam" id="PF00293">
    <property type="entry name" value="NUDIX"/>
    <property type="match status" value="1"/>
</dbReference>
<reference evidence="6 7" key="1">
    <citation type="journal article" date="2006" name="Mol. Plant Microbe Interact.">
        <title>Identification of open reading frames unique to a select agent: Ralstonia solanacearum race 3 biovar 2.</title>
        <authorList>
            <person name="Gabriel D.W."/>
            <person name="Allen C."/>
            <person name="Schell M."/>
            <person name="Denny T.P."/>
            <person name="Greenberg J.T."/>
            <person name="Duan Y.P."/>
            <person name="Flores-Cruz Z."/>
            <person name="Huang Q."/>
            <person name="Clifford J.M."/>
            <person name="Presting G."/>
            <person name="Gonzalez E.T."/>
            <person name="Reddy J."/>
            <person name="Elphinstone J."/>
            <person name="Swanson J."/>
            <person name="Yao J."/>
            <person name="Mulholland V."/>
            <person name="Liu L."/>
            <person name="Farmerie W."/>
            <person name="Patnaikuni M."/>
            <person name="Balogh B."/>
            <person name="Norman D."/>
            <person name="Alvarez A."/>
            <person name="Castillo J.A."/>
            <person name="Jones J."/>
            <person name="Saddler G."/>
            <person name="Walunas T."/>
            <person name="Zhukov A."/>
            <person name="Mikhailova N."/>
        </authorList>
    </citation>
    <scope>NUCLEOTIDE SEQUENCE [LARGE SCALE GENOMIC DNA]</scope>
    <source>
        <strain evidence="6 7">UW551</strain>
    </source>
</reference>
<dbReference type="EMBL" id="AAKL01000024">
    <property type="protein sequence ID" value="EAP72751.1"/>
    <property type="molecule type" value="Genomic_DNA"/>
</dbReference>
<dbReference type="Gene3D" id="3.90.79.10">
    <property type="entry name" value="Nucleoside Triphosphate Pyrophosphohydrolase"/>
    <property type="match status" value="1"/>
</dbReference>
<name>A0AB33VD60_RALSU</name>
<dbReference type="GO" id="GO:0046872">
    <property type="term" value="F:metal ion binding"/>
    <property type="evidence" value="ECO:0007669"/>
    <property type="project" value="UniProtKB-KW"/>
</dbReference>
<evidence type="ECO:0000256" key="2">
    <source>
        <dbReference type="ARBA" id="ARBA00022723"/>
    </source>
</evidence>
<dbReference type="GO" id="GO:0006742">
    <property type="term" value="P:NADP+ catabolic process"/>
    <property type="evidence" value="ECO:0007669"/>
    <property type="project" value="TreeGrafter"/>
</dbReference>
<protein>
    <submittedName>
        <fullName evidence="6">Phosphohydrolase (MutT/nudix family protein)</fullName>
    </submittedName>
</protein>
<comment type="cofactor">
    <cofactor evidence="1">
        <name>Mg(2+)</name>
        <dbReference type="ChEBI" id="CHEBI:18420"/>
    </cofactor>
</comment>
<dbReference type="PANTHER" id="PTHR42904:SF12">
    <property type="entry name" value="ADP-RIBOSE PYROPHOSPHATASE-RELATED"/>
    <property type="match status" value="1"/>
</dbReference>
<sequence length="243" mass="26669">MRAAGASTPSSARAVAASCARGTCSPRRWRRSPATSAWPADRPHDTARRAMSFAYRFCPQCATPLVEQHAGGRLRIACPAPDCGFVHWNNPLPVLAAVVEYRGQMFLARNALWPEGMFALVTGFLERDETPEQGIARELKEETSLDARSVSLIGVYEFIRKNELIIAYHVVADGEIALSEELAEYRLLPFEQVRPWTAGTGYAVADFLTARGLPVSYIDLRTGAPAEPPSRHWQPDGTATITA</sequence>
<evidence type="ECO:0000256" key="4">
    <source>
        <dbReference type="ARBA" id="ARBA00022842"/>
    </source>
</evidence>
<organism evidence="6 7">
    <name type="scientific">Ralstonia solanacearum (strain UW551)</name>
    <dbReference type="NCBI Taxonomy" id="342110"/>
    <lineage>
        <taxon>Bacteria</taxon>
        <taxon>Pseudomonadati</taxon>
        <taxon>Pseudomonadota</taxon>
        <taxon>Betaproteobacteria</taxon>
        <taxon>Burkholderiales</taxon>
        <taxon>Burkholderiaceae</taxon>
        <taxon>Ralstonia</taxon>
        <taxon>Ralstonia solanacearum species complex</taxon>
    </lineage>
</organism>
<evidence type="ECO:0000256" key="1">
    <source>
        <dbReference type="ARBA" id="ARBA00001946"/>
    </source>
</evidence>
<proteinExistence type="predicted"/>
<keyword evidence="4" id="KW-0460">Magnesium</keyword>
<dbReference type="PANTHER" id="PTHR42904">
    <property type="entry name" value="NUDIX HYDROLASE, NUDC SUBFAMILY"/>
    <property type="match status" value="1"/>
</dbReference>
<dbReference type="GO" id="GO:0035529">
    <property type="term" value="F:NADH pyrophosphatase activity"/>
    <property type="evidence" value="ECO:0007669"/>
    <property type="project" value="TreeGrafter"/>
</dbReference>
<evidence type="ECO:0000256" key="3">
    <source>
        <dbReference type="ARBA" id="ARBA00022801"/>
    </source>
</evidence>
<dbReference type="AlphaFoldDB" id="A0AB33VD60"/>
<keyword evidence="3" id="KW-0378">Hydrolase</keyword>
<keyword evidence="2" id="KW-0479">Metal-binding</keyword>
<evidence type="ECO:0000313" key="6">
    <source>
        <dbReference type="EMBL" id="EAP72751.1"/>
    </source>
</evidence>
<dbReference type="InterPro" id="IPR015797">
    <property type="entry name" value="NUDIX_hydrolase-like_dom_sf"/>
</dbReference>
<dbReference type="SUPFAM" id="SSF55811">
    <property type="entry name" value="Nudix"/>
    <property type="match status" value="1"/>
</dbReference>
<feature type="domain" description="Nudix hydrolase" evidence="5">
    <location>
        <begin position="89"/>
        <end position="210"/>
    </location>
</feature>
<dbReference type="GO" id="GO:0005829">
    <property type="term" value="C:cytosol"/>
    <property type="evidence" value="ECO:0007669"/>
    <property type="project" value="TreeGrafter"/>
</dbReference>
<dbReference type="InterPro" id="IPR050241">
    <property type="entry name" value="NAD-cap_RNA_hydrolase_NudC"/>
</dbReference>
<dbReference type="PROSITE" id="PS51462">
    <property type="entry name" value="NUDIX"/>
    <property type="match status" value="1"/>
</dbReference>
<dbReference type="Proteomes" id="UP000005933">
    <property type="component" value="Unassembled WGS sequence"/>
</dbReference>